<organism evidence="1 2">
    <name type="scientific">Limosa lapponica baueri</name>
    <dbReference type="NCBI Taxonomy" id="1758121"/>
    <lineage>
        <taxon>Eukaryota</taxon>
        <taxon>Metazoa</taxon>
        <taxon>Chordata</taxon>
        <taxon>Craniata</taxon>
        <taxon>Vertebrata</taxon>
        <taxon>Euteleostomi</taxon>
        <taxon>Archelosauria</taxon>
        <taxon>Archosauria</taxon>
        <taxon>Dinosauria</taxon>
        <taxon>Saurischia</taxon>
        <taxon>Theropoda</taxon>
        <taxon>Coelurosauria</taxon>
        <taxon>Aves</taxon>
        <taxon>Neognathae</taxon>
        <taxon>Neoaves</taxon>
        <taxon>Charadriiformes</taxon>
        <taxon>Scolopacidae</taxon>
        <taxon>Limosa</taxon>
    </lineage>
</organism>
<keyword evidence="2" id="KW-1185">Reference proteome</keyword>
<dbReference type="EMBL" id="KZ505756">
    <property type="protein sequence ID" value="PKU45501.1"/>
    <property type="molecule type" value="Genomic_DNA"/>
</dbReference>
<accession>A0A2I0UHJ2</accession>
<sequence length="71" mass="8663">MERETLCGEKRCERVGLVCRGHVDGYRAQEKRKRLRSRMMRWICGLRQEEKWLPKKRKREVFSTLESDSLH</sequence>
<reference evidence="2" key="1">
    <citation type="submission" date="2017-11" db="EMBL/GenBank/DDBJ databases">
        <authorList>
            <person name="Lima N.C."/>
            <person name="Parody-Merino A.M."/>
            <person name="Battley P.F."/>
            <person name="Fidler A.E."/>
            <person name="Prosdocimi F."/>
        </authorList>
    </citation>
    <scope>NUCLEOTIDE SEQUENCE [LARGE SCALE GENOMIC DNA]</scope>
</reference>
<gene>
    <name evidence="1" type="ORF">llap_4185</name>
</gene>
<dbReference type="Proteomes" id="UP000233556">
    <property type="component" value="Unassembled WGS sequence"/>
</dbReference>
<proteinExistence type="predicted"/>
<name>A0A2I0UHJ2_LIMLA</name>
<protein>
    <submittedName>
        <fullName evidence="1">Uncharacterized protein</fullName>
    </submittedName>
</protein>
<evidence type="ECO:0000313" key="2">
    <source>
        <dbReference type="Proteomes" id="UP000233556"/>
    </source>
</evidence>
<reference evidence="2" key="2">
    <citation type="submission" date="2017-12" db="EMBL/GenBank/DDBJ databases">
        <title>Genome sequence of the Bar-tailed Godwit (Limosa lapponica baueri).</title>
        <authorList>
            <person name="Lima N.C.B."/>
            <person name="Parody-Merino A.M."/>
            <person name="Battley P.F."/>
            <person name="Fidler A.E."/>
            <person name="Prosdocimi F."/>
        </authorList>
    </citation>
    <scope>NUCLEOTIDE SEQUENCE [LARGE SCALE GENOMIC DNA]</scope>
</reference>
<dbReference type="AlphaFoldDB" id="A0A2I0UHJ2"/>
<evidence type="ECO:0000313" key="1">
    <source>
        <dbReference type="EMBL" id="PKU45501.1"/>
    </source>
</evidence>